<dbReference type="Pfam" id="PF00349">
    <property type="entry name" value="Hexokinase_1"/>
    <property type="match status" value="1"/>
</dbReference>
<dbReference type="SUPFAM" id="SSF53067">
    <property type="entry name" value="Actin-like ATPase domain"/>
    <property type="match status" value="2"/>
</dbReference>
<dbReference type="GO" id="GO:0005524">
    <property type="term" value="F:ATP binding"/>
    <property type="evidence" value="ECO:0007669"/>
    <property type="project" value="UniProtKB-UniRule"/>
</dbReference>
<dbReference type="Gene3D" id="3.40.367.20">
    <property type="match status" value="1"/>
</dbReference>
<dbReference type="GO" id="GO:0006006">
    <property type="term" value="P:glucose metabolic process"/>
    <property type="evidence" value="ECO:0007669"/>
    <property type="project" value="TreeGrafter"/>
</dbReference>
<reference evidence="9" key="2">
    <citation type="submission" date="2023-06" db="EMBL/GenBank/DDBJ databases">
        <authorList>
            <consortium name="Lawrence Berkeley National Laboratory"/>
            <person name="Mondo S.J."/>
            <person name="Hensen N."/>
            <person name="Bonometti L."/>
            <person name="Westerberg I."/>
            <person name="Brannstrom I.O."/>
            <person name="Guillou S."/>
            <person name="Cros-Aarteil S."/>
            <person name="Calhoun S."/>
            <person name="Haridas S."/>
            <person name="Kuo A."/>
            <person name="Pangilinan J."/>
            <person name="Riley R."/>
            <person name="Labutti K."/>
            <person name="Andreopoulos B."/>
            <person name="Lipzen A."/>
            <person name="Chen C."/>
            <person name="Yanf M."/>
            <person name="Daum C."/>
            <person name="Ng V."/>
            <person name="Clum A."/>
            <person name="Steindorff A."/>
            <person name="Ohm R."/>
            <person name="Martin F."/>
            <person name="Silar P."/>
            <person name="Natvig D."/>
            <person name="Lalanne C."/>
            <person name="Gautier V."/>
            <person name="Ament-Velasquez S.L."/>
            <person name="Kruys A."/>
            <person name="Hutchinson M.I."/>
            <person name="Powell A.J."/>
            <person name="Barry K."/>
            <person name="Miller A.N."/>
            <person name="Grigoriev I.V."/>
            <person name="Debuchy R."/>
            <person name="Gladieux P."/>
            <person name="Thoren M.H."/>
            <person name="Johannesson H."/>
        </authorList>
    </citation>
    <scope>NUCLEOTIDE SEQUENCE</scope>
    <source>
        <strain evidence="9">PSN324</strain>
    </source>
</reference>
<dbReference type="Gene3D" id="3.30.420.40">
    <property type="match status" value="1"/>
</dbReference>
<dbReference type="PROSITE" id="PS51748">
    <property type="entry name" value="HEXOKINASE_2"/>
    <property type="match status" value="1"/>
</dbReference>
<feature type="domain" description="Hexokinase C-terminal" evidence="8">
    <location>
        <begin position="264"/>
        <end position="540"/>
    </location>
</feature>
<dbReference type="GO" id="GO:0019158">
    <property type="term" value="F:mannokinase activity"/>
    <property type="evidence" value="ECO:0007669"/>
    <property type="project" value="TreeGrafter"/>
</dbReference>
<dbReference type="PANTHER" id="PTHR19443:SF24">
    <property type="entry name" value="PHOSPHOTRANSFERASE"/>
    <property type="match status" value="1"/>
</dbReference>
<reference evidence="9" key="1">
    <citation type="journal article" date="2023" name="Mol. Phylogenet. Evol.">
        <title>Genome-scale phylogeny and comparative genomics of the fungal order Sordariales.</title>
        <authorList>
            <person name="Hensen N."/>
            <person name="Bonometti L."/>
            <person name="Westerberg I."/>
            <person name="Brannstrom I.O."/>
            <person name="Guillou S."/>
            <person name="Cros-Aarteil S."/>
            <person name="Calhoun S."/>
            <person name="Haridas S."/>
            <person name="Kuo A."/>
            <person name="Mondo S."/>
            <person name="Pangilinan J."/>
            <person name="Riley R."/>
            <person name="LaButti K."/>
            <person name="Andreopoulos B."/>
            <person name="Lipzen A."/>
            <person name="Chen C."/>
            <person name="Yan M."/>
            <person name="Daum C."/>
            <person name="Ng V."/>
            <person name="Clum A."/>
            <person name="Steindorff A."/>
            <person name="Ohm R.A."/>
            <person name="Martin F."/>
            <person name="Silar P."/>
            <person name="Natvig D.O."/>
            <person name="Lalanne C."/>
            <person name="Gautier V."/>
            <person name="Ament-Velasquez S.L."/>
            <person name="Kruys A."/>
            <person name="Hutchinson M.I."/>
            <person name="Powell A.J."/>
            <person name="Barry K."/>
            <person name="Miller A.N."/>
            <person name="Grigoriev I.V."/>
            <person name="Debuchy R."/>
            <person name="Gladieux P."/>
            <person name="Hiltunen Thoren M."/>
            <person name="Johannesson H."/>
        </authorList>
    </citation>
    <scope>NUCLEOTIDE SEQUENCE</scope>
    <source>
        <strain evidence="9">PSN324</strain>
    </source>
</reference>
<evidence type="ECO:0000256" key="3">
    <source>
        <dbReference type="ARBA" id="ARBA00022741"/>
    </source>
</evidence>
<evidence type="ECO:0000256" key="5">
    <source>
        <dbReference type="ARBA" id="ARBA00022840"/>
    </source>
</evidence>
<keyword evidence="6" id="KW-0324">Glycolysis</keyword>
<dbReference type="GO" id="GO:0005829">
    <property type="term" value="C:cytosol"/>
    <property type="evidence" value="ECO:0007669"/>
    <property type="project" value="TreeGrafter"/>
</dbReference>
<accession>A0AAV9HQ64</accession>
<dbReference type="GO" id="GO:0006013">
    <property type="term" value="P:mannose metabolic process"/>
    <property type="evidence" value="ECO:0007669"/>
    <property type="project" value="TreeGrafter"/>
</dbReference>
<dbReference type="PRINTS" id="PR00475">
    <property type="entry name" value="HEXOKINASE"/>
</dbReference>
<keyword evidence="4 6" id="KW-0418">Kinase</keyword>
<keyword evidence="10" id="KW-1185">Reference proteome</keyword>
<dbReference type="EC" id="2.7.1.-" evidence="6"/>
<keyword evidence="2 6" id="KW-0808">Transferase</keyword>
<comment type="similarity">
    <text evidence="1 6">Belongs to the hexokinase family.</text>
</comment>
<dbReference type="GO" id="GO:0001678">
    <property type="term" value="P:intracellular glucose homeostasis"/>
    <property type="evidence" value="ECO:0007669"/>
    <property type="project" value="InterPro"/>
</dbReference>
<dbReference type="InterPro" id="IPR022672">
    <property type="entry name" value="Hexokinase_N"/>
</dbReference>
<comment type="caution">
    <text evidence="9">The sequence shown here is derived from an EMBL/GenBank/DDBJ whole genome shotgun (WGS) entry which is preliminary data.</text>
</comment>
<dbReference type="GO" id="GO:0004340">
    <property type="term" value="F:glucokinase activity"/>
    <property type="evidence" value="ECO:0007669"/>
    <property type="project" value="TreeGrafter"/>
</dbReference>
<dbReference type="InterPro" id="IPR001312">
    <property type="entry name" value="Hexokinase"/>
</dbReference>
<dbReference type="FunFam" id="3.40.367.20:FF:000011">
    <property type="entry name" value="Phosphotransferase"/>
    <property type="match status" value="1"/>
</dbReference>
<dbReference type="GO" id="GO:0005536">
    <property type="term" value="F:D-glucose binding"/>
    <property type="evidence" value="ECO:0007669"/>
    <property type="project" value="InterPro"/>
</dbReference>
<dbReference type="InterPro" id="IPR022673">
    <property type="entry name" value="Hexokinase_C"/>
</dbReference>
<dbReference type="PANTHER" id="PTHR19443">
    <property type="entry name" value="HEXOKINASE"/>
    <property type="match status" value="1"/>
</dbReference>
<proteinExistence type="inferred from homology"/>
<gene>
    <name evidence="9" type="ORF">QBC42DRAFT_202772</name>
</gene>
<dbReference type="InterPro" id="IPR043129">
    <property type="entry name" value="ATPase_NBD"/>
</dbReference>
<sequence>MRPLISAMASLRDVLVAAIKSLLRGRSVLQAFLAYWTTSSAANSGKKITTSTADFLAEAEKLILGPISGDQLQELSRKLKQQFKDALMTNPACMLPSYNFQLPTGQESGEFLALDVGGSTLRVALVELRGRPVSGSESVIVRMDSFKIDHHVRNLTGRKFFDWMAEKIHQTVAKDSEKGHSSDTPLPVGMAWSFPIEQTSSKGANLCGMGKGFLAAEGLLGQDLGEIIKLSCLEKGLHVELSSIVNDSSATLLSAAYITPSTRFGLILGTGVNIAVHLPVTTIGKPKYGDRPDSWHEKASHVIVNTELGMFGKDILPITRWDELLKKAHPRPDFQPLEQLVSGYYLGEICRLALLDAIPQTGVFGGIVPPSLQTLYSLDTETLSIIEKDNSKTLSSAIQIFQLRHPSSHQATASDLAFLRTLASYVSRRSASIVAASLFALWELKAEADRTLLSALSEGSASTAADRLIAQTETEHKIAHEITTVAFNGSVIENYPGYQKNLQGYIDDLIAGTDAGKGAGIQLAFAKESSLLGAAVALACLD</sequence>
<dbReference type="AlphaFoldDB" id="A0AAV9HQ64"/>
<evidence type="ECO:0000256" key="2">
    <source>
        <dbReference type="ARBA" id="ARBA00022679"/>
    </source>
</evidence>
<keyword evidence="5 6" id="KW-0067">ATP-binding</keyword>
<keyword evidence="3 6" id="KW-0547">Nucleotide-binding</keyword>
<protein>
    <recommendedName>
        <fullName evidence="6">Phosphotransferase</fullName>
        <ecNumber evidence="6">2.7.1.-</ecNumber>
    </recommendedName>
</protein>
<name>A0AAV9HQ64_9PEZI</name>
<feature type="domain" description="Hexokinase N-terminal" evidence="7">
    <location>
        <begin position="67"/>
        <end position="257"/>
    </location>
</feature>
<dbReference type="GO" id="GO:0008865">
    <property type="term" value="F:fructokinase activity"/>
    <property type="evidence" value="ECO:0007669"/>
    <property type="project" value="TreeGrafter"/>
</dbReference>
<evidence type="ECO:0000259" key="8">
    <source>
        <dbReference type="Pfam" id="PF03727"/>
    </source>
</evidence>
<evidence type="ECO:0000256" key="6">
    <source>
        <dbReference type="RuleBase" id="RU362007"/>
    </source>
</evidence>
<organism evidence="9 10">
    <name type="scientific">Cladorrhinum samala</name>
    <dbReference type="NCBI Taxonomy" id="585594"/>
    <lineage>
        <taxon>Eukaryota</taxon>
        <taxon>Fungi</taxon>
        <taxon>Dikarya</taxon>
        <taxon>Ascomycota</taxon>
        <taxon>Pezizomycotina</taxon>
        <taxon>Sordariomycetes</taxon>
        <taxon>Sordariomycetidae</taxon>
        <taxon>Sordariales</taxon>
        <taxon>Podosporaceae</taxon>
        <taxon>Cladorrhinum</taxon>
    </lineage>
</organism>
<evidence type="ECO:0000256" key="4">
    <source>
        <dbReference type="ARBA" id="ARBA00022777"/>
    </source>
</evidence>
<dbReference type="Proteomes" id="UP001321749">
    <property type="component" value="Unassembled WGS sequence"/>
</dbReference>
<dbReference type="GO" id="GO:0005739">
    <property type="term" value="C:mitochondrion"/>
    <property type="evidence" value="ECO:0007669"/>
    <property type="project" value="TreeGrafter"/>
</dbReference>
<evidence type="ECO:0000259" key="7">
    <source>
        <dbReference type="Pfam" id="PF00349"/>
    </source>
</evidence>
<evidence type="ECO:0000256" key="1">
    <source>
        <dbReference type="ARBA" id="ARBA00009225"/>
    </source>
</evidence>
<evidence type="ECO:0000313" key="9">
    <source>
        <dbReference type="EMBL" id="KAK4461836.1"/>
    </source>
</evidence>
<dbReference type="Pfam" id="PF03727">
    <property type="entry name" value="Hexokinase_2"/>
    <property type="match status" value="1"/>
</dbReference>
<evidence type="ECO:0000313" key="10">
    <source>
        <dbReference type="Proteomes" id="UP001321749"/>
    </source>
</evidence>
<dbReference type="EMBL" id="MU864983">
    <property type="protein sequence ID" value="KAK4461836.1"/>
    <property type="molecule type" value="Genomic_DNA"/>
</dbReference>
<dbReference type="CDD" id="cd24000">
    <property type="entry name" value="ASKHA_NBD_HK"/>
    <property type="match status" value="1"/>
</dbReference>
<dbReference type="GO" id="GO:0006096">
    <property type="term" value="P:glycolytic process"/>
    <property type="evidence" value="ECO:0007669"/>
    <property type="project" value="UniProtKB-KW"/>
</dbReference>